<dbReference type="AlphaFoldDB" id="A0A383CGE2"/>
<organism evidence="1">
    <name type="scientific">marine metagenome</name>
    <dbReference type="NCBI Taxonomy" id="408172"/>
    <lineage>
        <taxon>unclassified sequences</taxon>
        <taxon>metagenomes</taxon>
        <taxon>ecological metagenomes</taxon>
    </lineage>
</organism>
<dbReference type="EMBL" id="UINC01208316">
    <property type="protein sequence ID" value="SVE30795.1"/>
    <property type="molecule type" value="Genomic_DNA"/>
</dbReference>
<gene>
    <name evidence="1" type="ORF">METZ01_LOCUS483649</name>
</gene>
<reference evidence="1" key="1">
    <citation type="submission" date="2018-05" db="EMBL/GenBank/DDBJ databases">
        <authorList>
            <person name="Lanie J.A."/>
            <person name="Ng W.-L."/>
            <person name="Kazmierczak K.M."/>
            <person name="Andrzejewski T.M."/>
            <person name="Davidsen T.M."/>
            <person name="Wayne K.J."/>
            <person name="Tettelin H."/>
            <person name="Glass J.I."/>
            <person name="Rusch D."/>
            <person name="Podicherti R."/>
            <person name="Tsui H.-C.T."/>
            <person name="Winkler M.E."/>
        </authorList>
    </citation>
    <scope>NUCLEOTIDE SEQUENCE</scope>
</reference>
<proteinExistence type="predicted"/>
<name>A0A383CGE2_9ZZZZ</name>
<sequence length="28" mass="3245">MMVLRFGQLFYCLLLNDTIRSRPADTIG</sequence>
<feature type="non-terminal residue" evidence="1">
    <location>
        <position position="28"/>
    </location>
</feature>
<evidence type="ECO:0000313" key="1">
    <source>
        <dbReference type="EMBL" id="SVE30795.1"/>
    </source>
</evidence>
<accession>A0A383CGE2</accession>
<protein>
    <submittedName>
        <fullName evidence="1">Uncharacterized protein</fullName>
    </submittedName>
</protein>